<dbReference type="AlphaFoldDB" id="A0ABC8V3L1"/>
<evidence type="ECO:0000313" key="2">
    <source>
        <dbReference type="Proteomes" id="UP001642360"/>
    </source>
</evidence>
<organism evidence="1 2">
    <name type="scientific">Ilex paraguariensis</name>
    <name type="common">yerba mate</name>
    <dbReference type="NCBI Taxonomy" id="185542"/>
    <lineage>
        <taxon>Eukaryota</taxon>
        <taxon>Viridiplantae</taxon>
        <taxon>Streptophyta</taxon>
        <taxon>Embryophyta</taxon>
        <taxon>Tracheophyta</taxon>
        <taxon>Spermatophyta</taxon>
        <taxon>Magnoliopsida</taxon>
        <taxon>eudicotyledons</taxon>
        <taxon>Gunneridae</taxon>
        <taxon>Pentapetalae</taxon>
        <taxon>asterids</taxon>
        <taxon>campanulids</taxon>
        <taxon>Aquifoliales</taxon>
        <taxon>Aquifoliaceae</taxon>
        <taxon>Ilex</taxon>
    </lineage>
</organism>
<gene>
    <name evidence="1" type="ORF">ILEXP_LOCUS58555</name>
</gene>
<dbReference type="Proteomes" id="UP001642360">
    <property type="component" value="Unassembled WGS sequence"/>
</dbReference>
<proteinExistence type="predicted"/>
<reference evidence="1 2" key="1">
    <citation type="submission" date="2024-02" db="EMBL/GenBank/DDBJ databases">
        <authorList>
            <person name="Vignale AGUSTIN F."/>
            <person name="Sosa J E."/>
            <person name="Modenutti C."/>
        </authorList>
    </citation>
    <scope>NUCLEOTIDE SEQUENCE [LARGE SCALE GENOMIC DNA]</scope>
</reference>
<sequence>MPCWPHNSVVLLQKYGILGPCLILKGSMKSQHCQGALWRLASKLIINESLVEIQRVHSLAFVVGEKHHDLSVLIKCSFHFYSTFNNEPYLKYLGLISWLSQSINWAFLQFGLC</sequence>
<name>A0ABC8V3L1_9AQUA</name>
<dbReference type="EMBL" id="CAUOFW020010213">
    <property type="protein sequence ID" value="CAK9187941.1"/>
    <property type="molecule type" value="Genomic_DNA"/>
</dbReference>
<protein>
    <submittedName>
        <fullName evidence="1">Uncharacterized protein</fullName>
    </submittedName>
</protein>
<accession>A0ABC8V3L1</accession>
<evidence type="ECO:0000313" key="1">
    <source>
        <dbReference type="EMBL" id="CAK9187941.1"/>
    </source>
</evidence>
<keyword evidence="2" id="KW-1185">Reference proteome</keyword>
<comment type="caution">
    <text evidence="1">The sequence shown here is derived from an EMBL/GenBank/DDBJ whole genome shotgun (WGS) entry which is preliminary data.</text>
</comment>